<evidence type="ECO:0000313" key="1">
    <source>
        <dbReference type="EMBL" id="EJJ07614.1"/>
    </source>
</evidence>
<organism evidence="1">
    <name type="scientific">Streptomyces auratus AGR0001</name>
    <dbReference type="NCBI Taxonomy" id="1160718"/>
    <lineage>
        <taxon>Bacteria</taxon>
        <taxon>Bacillati</taxon>
        <taxon>Actinomycetota</taxon>
        <taxon>Actinomycetes</taxon>
        <taxon>Kitasatosporales</taxon>
        <taxon>Streptomycetaceae</taxon>
        <taxon>Streptomyces</taxon>
    </lineage>
</organism>
<name>J1RSY1_9ACTN</name>
<protein>
    <submittedName>
        <fullName evidence="1">Uncharacterized protein</fullName>
    </submittedName>
</protein>
<dbReference type="HOGENOM" id="CLU_2865721_0_0_11"/>
<reference evidence="1" key="1">
    <citation type="journal article" date="2012" name="J. Bacteriol.">
        <title>Genome Sequence of Streptomyces auratus Strain AGR0001, a Phoslactomycin-Producing Actinomycete.</title>
        <authorList>
            <person name="Han X."/>
            <person name="Li M."/>
            <person name="Ding Z."/>
            <person name="Zhao J."/>
            <person name="Ji K."/>
            <person name="Wen M."/>
            <person name="Lu T."/>
        </authorList>
    </citation>
    <scope>NUCLEOTIDE SEQUENCE [LARGE SCALE GENOMIC DNA]</scope>
    <source>
        <strain evidence="1">AGR0001</strain>
    </source>
</reference>
<dbReference type="AlphaFoldDB" id="J1RSY1"/>
<dbReference type="STRING" id="1160718.SU9_07705"/>
<accession>J1RSY1</accession>
<proteinExistence type="predicted"/>
<gene>
    <name evidence="1" type="ORF">SU9_07705</name>
</gene>
<comment type="caution">
    <text evidence="1">The sequence shown here is derived from an EMBL/GenBank/DDBJ whole genome shotgun (WGS) entry which is preliminary data.</text>
</comment>
<dbReference type="EMBL" id="AJGV01000057">
    <property type="protein sequence ID" value="EJJ07614.1"/>
    <property type="molecule type" value="Genomic_DNA"/>
</dbReference>
<sequence length="64" mass="7290">MEGDIPRGERMLLAAHARWWPYMKWDAIPASPVLQPTLRLVTTDHVREHYLTRPIGPEAAEGNA</sequence>
<dbReference type="PATRIC" id="fig|1160718.3.peg.1563"/>